<accession>B2IJZ3</accession>
<feature type="transmembrane region" description="Helical" evidence="1">
    <location>
        <begin position="21"/>
        <end position="46"/>
    </location>
</feature>
<evidence type="ECO:0000313" key="2">
    <source>
        <dbReference type="EMBL" id="ACB96368.1"/>
    </source>
</evidence>
<dbReference type="AlphaFoldDB" id="B2IJZ3"/>
<dbReference type="EMBL" id="CP001016">
    <property type="protein sequence ID" value="ACB96368.1"/>
    <property type="molecule type" value="Genomic_DNA"/>
</dbReference>
<evidence type="ECO:0000256" key="1">
    <source>
        <dbReference type="SAM" id="Phobius"/>
    </source>
</evidence>
<organism evidence="2 3">
    <name type="scientific">Beijerinckia indica subsp. indica (strain ATCC 9039 / DSM 1715 / NCIMB 8712)</name>
    <dbReference type="NCBI Taxonomy" id="395963"/>
    <lineage>
        <taxon>Bacteria</taxon>
        <taxon>Pseudomonadati</taxon>
        <taxon>Pseudomonadota</taxon>
        <taxon>Alphaproteobacteria</taxon>
        <taxon>Hyphomicrobiales</taxon>
        <taxon>Beijerinckiaceae</taxon>
        <taxon>Beijerinckia</taxon>
    </lineage>
</organism>
<sequence length="266" mass="28595">MSQLFSKLGFIHRRLWDRDGIYRISLLLGPAPLVGCGLAAGIWIIVQALPVTAVQPPNWGKPPRTADNWSTTDEPQTLAAARPIPPAGADGGLSGYEAGWRGTINPIEIKPTMDVDVKSTALSAFFLDGSKINMAQIIAAGPKNAPYVGLGNGFLVVRTPGVYALSIRLERPLGPVADCLTRLAFGPRRIVSNLILADPGNISKTYDAARFNLQPGLYPIAWAFGCWHDREVVGPGRITVLISHPGDQALQPALPDEIVRAERVKP</sequence>
<dbReference type="HOGENOM" id="CLU_1044533_0_0_5"/>
<dbReference type="eggNOG" id="ENOG50341WP">
    <property type="taxonomic scope" value="Bacteria"/>
</dbReference>
<dbReference type="KEGG" id="bid:Bind_2799"/>
<dbReference type="OrthoDB" id="8445772at2"/>
<keyword evidence="1" id="KW-1133">Transmembrane helix</keyword>
<reference evidence="2 3" key="2">
    <citation type="journal article" date="2010" name="J. Bacteriol.">
        <title>Complete genome sequence of Beijerinckia indica subsp. indica.</title>
        <authorList>
            <person name="Tamas I."/>
            <person name="Dedysh S.N."/>
            <person name="Liesack W."/>
            <person name="Stott M.B."/>
            <person name="Alam M."/>
            <person name="Murrell J.C."/>
            <person name="Dunfield P.F."/>
        </authorList>
    </citation>
    <scope>NUCLEOTIDE SEQUENCE [LARGE SCALE GENOMIC DNA]</scope>
    <source>
        <strain evidence="3">ATCC 9039 / DSM 1715 / NCIMB 8712</strain>
    </source>
</reference>
<gene>
    <name evidence="2" type="ordered locus">Bind_2799</name>
</gene>
<proteinExistence type="predicted"/>
<keyword evidence="1" id="KW-0812">Transmembrane</keyword>
<protein>
    <submittedName>
        <fullName evidence="2">Uncharacterized protein</fullName>
    </submittedName>
</protein>
<keyword evidence="3" id="KW-1185">Reference proteome</keyword>
<keyword evidence="1" id="KW-0472">Membrane</keyword>
<dbReference type="RefSeq" id="WP_012385719.1">
    <property type="nucleotide sequence ID" value="NC_010581.1"/>
</dbReference>
<evidence type="ECO:0000313" key="3">
    <source>
        <dbReference type="Proteomes" id="UP000001695"/>
    </source>
</evidence>
<dbReference type="STRING" id="395963.Bind_2799"/>
<dbReference type="Proteomes" id="UP000001695">
    <property type="component" value="Chromosome"/>
</dbReference>
<reference evidence="3" key="1">
    <citation type="submission" date="2008-03" db="EMBL/GenBank/DDBJ databases">
        <title>Complete sequence of chromosome of Beijerinckia indica subsp. indica ATCC 9039.</title>
        <authorList>
            <consortium name="US DOE Joint Genome Institute"/>
            <person name="Copeland A."/>
            <person name="Lucas S."/>
            <person name="Lapidus A."/>
            <person name="Glavina del Rio T."/>
            <person name="Dalin E."/>
            <person name="Tice H."/>
            <person name="Bruce D."/>
            <person name="Goodwin L."/>
            <person name="Pitluck S."/>
            <person name="LaButti K."/>
            <person name="Schmutz J."/>
            <person name="Larimer F."/>
            <person name="Land M."/>
            <person name="Hauser L."/>
            <person name="Kyrpides N."/>
            <person name="Mikhailova N."/>
            <person name="Dunfield P.F."/>
            <person name="Dedysh S.N."/>
            <person name="Liesack W."/>
            <person name="Saw J.H."/>
            <person name="Alam M."/>
            <person name="Chen Y."/>
            <person name="Murrell J.C."/>
            <person name="Richardson P."/>
        </authorList>
    </citation>
    <scope>NUCLEOTIDE SEQUENCE [LARGE SCALE GENOMIC DNA]</scope>
    <source>
        <strain evidence="3">ATCC 9039 / DSM 1715 / NCIMB 8712</strain>
    </source>
</reference>
<name>B2IJZ3_BEII9</name>